<proteinExistence type="predicted"/>
<evidence type="ECO:0000313" key="3">
    <source>
        <dbReference type="Proteomes" id="UP000243723"/>
    </source>
</evidence>
<name>A0A2P8A8K7_9PEZI</name>
<gene>
    <name evidence="2" type="ORF">B9Z65_6423</name>
</gene>
<protein>
    <submittedName>
        <fullName evidence="2">Uncharacterized protein</fullName>
    </submittedName>
</protein>
<comment type="caution">
    <text evidence="2">The sequence shown here is derived from an EMBL/GenBank/DDBJ whole genome shotgun (WGS) entry which is preliminary data.</text>
</comment>
<accession>A0A2P8A8K7</accession>
<keyword evidence="3" id="KW-1185">Reference proteome</keyword>
<dbReference type="OrthoDB" id="5383585at2759"/>
<dbReference type="EMBL" id="NHZQ01000060">
    <property type="protein sequence ID" value="PSK56799.1"/>
    <property type="molecule type" value="Genomic_DNA"/>
</dbReference>
<sequence length="384" mass="41948">MPKAKRFNPTAGPVAWTRVKSVSVAIPSKSPRASPPPPPHFPRDLEQDTRPIGPFLVEEFQTTHGDRAIGHIIQDGTRLSGVNSQDKGFTKTMKLVSPDPFSVTMERPTSGPYAGKMIYVIEPEKPFPFMDLPLELQNIILALIIPKNRSIVVLKQYNGPRLGGGILKVNSGIRRIAAPIYYGSNMFGVSNIKEANQFLLSMGPNVGFITDIAVFNWSNLFKGVRLLAKFMNLRAPTDTEAADVAMGGTSSNSANSTTAHGGRATGSIAPVTKRLDTLFVPGFALYDFVEVAKTWVETQGNTVAAAEEVLSLVSSYECSNCNAIHGSVNYMLCGCSPEERIEKNLKGMKDLLLEGTTDETPEETAKKARKKTRLEKELEINMVF</sequence>
<organism evidence="2 3">
    <name type="scientific">Elsinoe australis</name>
    <dbReference type="NCBI Taxonomy" id="40998"/>
    <lineage>
        <taxon>Eukaryota</taxon>
        <taxon>Fungi</taxon>
        <taxon>Dikarya</taxon>
        <taxon>Ascomycota</taxon>
        <taxon>Pezizomycotina</taxon>
        <taxon>Dothideomycetes</taxon>
        <taxon>Dothideomycetidae</taxon>
        <taxon>Myriangiales</taxon>
        <taxon>Elsinoaceae</taxon>
        <taxon>Elsinoe</taxon>
    </lineage>
</organism>
<feature type="region of interest" description="Disordered" evidence="1">
    <location>
        <begin position="26"/>
        <end position="47"/>
    </location>
</feature>
<evidence type="ECO:0000313" key="2">
    <source>
        <dbReference type="EMBL" id="PSK56799.1"/>
    </source>
</evidence>
<dbReference type="AlphaFoldDB" id="A0A2P8A8K7"/>
<dbReference type="Proteomes" id="UP000243723">
    <property type="component" value="Unassembled WGS sequence"/>
</dbReference>
<reference evidence="2 3" key="1">
    <citation type="submission" date="2017-05" db="EMBL/GenBank/DDBJ databases">
        <title>Draft genome sequence of Elsinoe australis.</title>
        <authorList>
            <person name="Cheng Q."/>
        </authorList>
    </citation>
    <scope>NUCLEOTIDE SEQUENCE [LARGE SCALE GENOMIC DNA]</scope>
    <source>
        <strain evidence="2 3">NL1</strain>
    </source>
</reference>
<evidence type="ECO:0000256" key="1">
    <source>
        <dbReference type="SAM" id="MobiDB-lite"/>
    </source>
</evidence>